<dbReference type="InterPro" id="IPR051678">
    <property type="entry name" value="AGP_Transferase"/>
</dbReference>
<dbReference type="PANTHER" id="PTHR21310:SF37">
    <property type="entry name" value="AMINOGLYCOSIDE PHOSPHOTRANSFERASE DOMAIN-CONTAINING PROTEIN"/>
    <property type="match status" value="1"/>
</dbReference>
<name>A0A8K0SC80_9HYPO</name>
<gene>
    <name evidence="2" type="ORF">B0I35DRAFT_365684</name>
</gene>
<dbReference type="Pfam" id="PF01636">
    <property type="entry name" value="APH"/>
    <property type="match status" value="1"/>
</dbReference>
<dbReference type="EMBL" id="JAGPNK010000043">
    <property type="protein sequence ID" value="KAH7302985.1"/>
    <property type="molecule type" value="Genomic_DNA"/>
</dbReference>
<reference evidence="2" key="1">
    <citation type="journal article" date="2021" name="Nat. Commun.">
        <title>Genetic determinants of endophytism in the Arabidopsis root mycobiome.</title>
        <authorList>
            <person name="Mesny F."/>
            <person name="Miyauchi S."/>
            <person name="Thiergart T."/>
            <person name="Pickel B."/>
            <person name="Atanasova L."/>
            <person name="Karlsson M."/>
            <person name="Huettel B."/>
            <person name="Barry K.W."/>
            <person name="Haridas S."/>
            <person name="Chen C."/>
            <person name="Bauer D."/>
            <person name="Andreopoulos W."/>
            <person name="Pangilinan J."/>
            <person name="LaButti K."/>
            <person name="Riley R."/>
            <person name="Lipzen A."/>
            <person name="Clum A."/>
            <person name="Drula E."/>
            <person name="Henrissat B."/>
            <person name="Kohler A."/>
            <person name="Grigoriev I.V."/>
            <person name="Martin F.M."/>
            <person name="Hacquard S."/>
        </authorList>
    </citation>
    <scope>NUCLEOTIDE SEQUENCE</scope>
    <source>
        <strain evidence="2">MPI-CAGE-CH-0235</strain>
    </source>
</reference>
<dbReference type="PANTHER" id="PTHR21310">
    <property type="entry name" value="AMINOGLYCOSIDE PHOSPHOTRANSFERASE-RELATED-RELATED"/>
    <property type="match status" value="1"/>
</dbReference>
<accession>A0A8K0SC80</accession>
<dbReference type="OrthoDB" id="5412996at2759"/>
<keyword evidence="3" id="KW-1185">Reference proteome</keyword>
<dbReference type="InterPro" id="IPR002575">
    <property type="entry name" value="Aminoglycoside_PTrfase"/>
</dbReference>
<proteinExistence type="predicted"/>
<organism evidence="2 3">
    <name type="scientific">Stachybotrys elegans</name>
    <dbReference type="NCBI Taxonomy" id="80388"/>
    <lineage>
        <taxon>Eukaryota</taxon>
        <taxon>Fungi</taxon>
        <taxon>Dikarya</taxon>
        <taxon>Ascomycota</taxon>
        <taxon>Pezizomycotina</taxon>
        <taxon>Sordariomycetes</taxon>
        <taxon>Hypocreomycetidae</taxon>
        <taxon>Hypocreales</taxon>
        <taxon>Stachybotryaceae</taxon>
        <taxon>Stachybotrys</taxon>
    </lineage>
</organism>
<feature type="domain" description="Aminoglycoside phosphotransferase" evidence="1">
    <location>
        <begin position="65"/>
        <end position="315"/>
    </location>
</feature>
<dbReference type="AlphaFoldDB" id="A0A8K0SC80"/>
<dbReference type="InterPro" id="IPR011009">
    <property type="entry name" value="Kinase-like_dom_sf"/>
</dbReference>
<evidence type="ECO:0000313" key="3">
    <source>
        <dbReference type="Proteomes" id="UP000813444"/>
    </source>
</evidence>
<protein>
    <recommendedName>
        <fullName evidence="1">Aminoglycoside phosphotransferase domain-containing protein</fullName>
    </recommendedName>
</protein>
<sequence length="470" mass="53856">MDTNERIEIFHEFQTNVWINKLNWARESGDLCRWTSTFHPERLTCQLKGGLYRGSFNAGSRVVFTDGTTWLVRFPLVGSVCDKYADEKTAMEVETLYLISEKTTIPVPKIRAWGIAANNALRLGPFIIMDFIDGVSLDTILRVDPTTRLMKDDINDSDIEFVYRQFANIWLELFQLNFDKIGCLPPIKTGFSVCARPLTLKLHDILQAGGVDCFGDRNNPISTALEYFQYVASQDWKQLDEQSNSVAGEYDARAKYALFRRLKSVLPKFLHEKYNEGPFKLLCDDLGLANLIVRSQEDLTVVGVVDFEWSYIGPAQMFGSPWWLLQARLNNWSTQFDKESAEIADRFAKNLEIFMRVLEQEERKRGQKELYELVRWSQHSGAIWLNMVLSCGFNYGDSLPFTKLQECIGSKDRTFLAEQADETDEMEAFGREKALQLAQYERDLERTKLDFNAVGSGNITAEVFSPNSGN</sequence>
<evidence type="ECO:0000259" key="1">
    <source>
        <dbReference type="Pfam" id="PF01636"/>
    </source>
</evidence>
<evidence type="ECO:0000313" key="2">
    <source>
        <dbReference type="EMBL" id="KAH7302985.1"/>
    </source>
</evidence>
<dbReference type="SUPFAM" id="SSF56112">
    <property type="entry name" value="Protein kinase-like (PK-like)"/>
    <property type="match status" value="1"/>
</dbReference>
<comment type="caution">
    <text evidence="2">The sequence shown here is derived from an EMBL/GenBank/DDBJ whole genome shotgun (WGS) entry which is preliminary data.</text>
</comment>
<dbReference type="Proteomes" id="UP000813444">
    <property type="component" value="Unassembled WGS sequence"/>
</dbReference>